<dbReference type="OrthoDB" id="9812340at2"/>
<protein>
    <recommendedName>
        <fullName evidence="3">YgiT-type zinc finger domain-containing protein</fullName>
    </recommendedName>
</protein>
<dbReference type="Gene3D" id="3.10.20.860">
    <property type="match status" value="1"/>
</dbReference>
<dbReference type="NCBIfam" id="TIGR03831">
    <property type="entry name" value="YgiT_finger"/>
    <property type="match status" value="1"/>
</dbReference>
<dbReference type="STRING" id="274537.BIU88_08985"/>
<dbReference type="InterPro" id="IPR022453">
    <property type="entry name" value="Znf_MqsA-type"/>
</dbReference>
<keyword evidence="2" id="KW-1185">Reference proteome</keyword>
<evidence type="ECO:0000313" key="1">
    <source>
        <dbReference type="EMBL" id="AOS84253.1"/>
    </source>
</evidence>
<name>A0A1D8D265_CHLLM</name>
<evidence type="ECO:0008006" key="3">
    <source>
        <dbReference type="Google" id="ProtNLM"/>
    </source>
</evidence>
<dbReference type="EMBL" id="CP017305">
    <property type="protein sequence ID" value="AOS84253.1"/>
    <property type="molecule type" value="Genomic_DNA"/>
</dbReference>
<dbReference type="KEGG" id="clz:BIU88_08985"/>
<evidence type="ECO:0000313" key="2">
    <source>
        <dbReference type="Proteomes" id="UP000095185"/>
    </source>
</evidence>
<reference evidence="1" key="1">
    <citation type="submission" date="2016-09" db="EMBL/GenBank/DDBJ databases">
        <title>Genome sequence of Chlorobaculum limnaeum.</title>
        <authorList>
            <person name="Liu Z."/>
            <person name="Tank M."/>
            <person name="Bryant D.A."/>
        </authorList>
    </citation>
    <scope>NUCLEOTIDE SEQUENCE [LARGE SCALE GENOMIC DNA]</scope>
    <source>
        <strain evidence="1">DSM 1677</strain>
    </source>
</reference>
<proteinExistence type="predicted"/>
<gene>
    <name evidence="1" type="ORF">BIU88_08985</name>
</gene>
<organism evidence="1 2">
    <name type="scientific">Chlorobaculum limnaeum</name>
    <dbReference type="NCBI Taxonomy" id="274537"/>
    <lineage>
        <taxon>Bacteria</taxon>
        <taxon>Pseudomonadati</taxon>
        <taxon>Chlorobiota</taxon>
        <taxon>Chlorobiia</taxon>
        <taxon>Chlorobiales</taxon>
        <taxon>Chlorobiaceae</taxon>
        <taxon>Chlorobaculum</taxon>
    </lineage>
</organism>
<accession>A0A1D8D265</accession>
<dbReference type="AlphaFoldDB" id="A0A1D8D265"/>
<sequence>MECMYCQAEMKKGTAPFHIDRDGVHVSLDEIPAWVCSQCGESYFEEKEVDVIQELVKAVEEQTQKFAKTA</sequence>
<dbReference type="Proteomes" id="UP000095185">
    <property type="component" value="Chromosome"/>
</dbReference>